<dbReference type="GO" id="GO:0004252">
    <property type="term" value="F:serine-type endopeptidase activity"/>
    <property type="evidence" value="ECO:0007669"/>
    <property type="project" value="InterPro"/>
</dbReference>
<accession>A0A9N9MZI8</accession>
<keyword evidence="3 6" id="KW-0812">Transmembrane</keyword>
<evidence type="ECO:0000256" key="6">
    <source>
        <dbReference type="SAM" id="Phobius"/>
    </source>
</evidence>
<dbReference type="InterPro" id="IPR051739">
    <property type="entry name" value="Rhomboid_IM_Serine_Proteases"/>
</dbReference>
<dbReference type="SUPFAM" id="SSF144091">
    <property type="entry name" value="Rhomboid-like"/>
    <property type="match status" value="1"/>
</dbReference>
<dbReference type="PANTHER" id="PTHR45840">
    <property type="entry name" value="RHOMBOID-RELATED PROTEIN"/>
    <property type="match status" value="1"/>
</dbReference>
<dbReference type="AlphaFoldDB" id="A0A9N9MZI8"/>
<dbReference type="EMBL" id="OU892282">
    <property type="protein sequence ID" value="CAG9770778.1"/>
    <property type="molecule type" value="Genomic_DNA"/>
</dbReference>
<dbReference type="InterPro" id="IPR022764">
    <property type="entry name" value="Peptidase_S54_rhomboid_dom"/>
</dbReference>
<gene>
    <name evidence="8" type="ORF">CEUTPL_LOCUS11224</name>
</gene>
<keyword evidence="4 6" id="KW-1133">Transmembrane helix</keyword>
<dbReference type="OrthoDB" id="418595at2759"/>
<protein>
    <recommendedName>
        <fullName evidence="7">Peptidase S54 rhomboid domain-containing protein</fullName>
    </recommendedName>
</protein>
<dbReference type="PANTHER" id="PTHR45840:SF8">
    <property type="entry name" value="RHOMBOID PROTEASE"/>
    <property type="match status" value="1"/>
</dbReference>
<organism evidence="8 9">
    <name type="scientific">Ceutorhynchus assimilis</name>
    <name type="common">cabbage seed weevil</name>
    <dbReference type="NCBI Taxonomy" id="467358"/>
    <lineage>
        <taxon>Eukaryota</taxon>
        <taxon>Metazoa</taxon>
        <taxon>Ecdysozoa</taxon>
        <taxon>Arthropoda</taxon>
        <taxon>Hexapoda</taxon>
        <taxon>Insecta</taxon>
        <taxon>Pterygota</taxon>
        <taxon>Neoptera</taxon>
        <taxon>Endopterygota</taxon>
        <taxon>Coleoptera</taxon>
        <taxon>Polyphaga</taxon>
        <taxon>Cucujiformia</taxon>
        <taxon>Curculionidae</taxon>
        <taxon>Ceutorhynchinae</taxon>
        <taxon>Ceutorhynchus</taxon>
    </lineage>
</organism>
<evidence type="ECO:0000256" key="5">
    <source>
        <dbReference type="ARBA" id="ARBA00023136"/>
    </source>
</evidence>
<sequence length="368" mass="41806">MESRNKLRSHYDNIFEKYSNDEIMVHELAKMLRTNKDISEILVQKLIKANSDNKINMKQFSDIMLAGHYKAFFGRYVNSYVNLLVPRDKRHHFKPVGRTIRPITELDAATDGSYEDGFTCCPPPLCMVTVSILEIICYVLNEYLDGADPNSPGTGPTAQHLIFDPQKRQQCWRFLTYMFVHIGSVHIITNLIIQIFLGLALELRNSWWRVLTVYTAGVVAGSLVTSIVDPRVYLAGASGGVYAIITSHLSNVIMNWSEMSFPAVQFFVILLLISADVATSIHNRYFLGNQTPIGYAAHFGGALAGFLVGIWVLKNVEPTEKEKYLWWAAMVLYILLMGSAIMLNIFWKQHFLPTVWNRSSANRRNSKD</sequence>
<evidence type="ECO:0000313" key="8">
    <source>
        <dbReference type="EMBL" id="CAG9770778.1"/>
    </source>
</evidence>
<comment type="similarity">
    <text evidence="2">Belongs to the peptidase S54 family.</text>
</comment>
<dbReference type="Gene3D" id="1.20.1540.10">
    <property type="entry name" value="Rhomboid-like"/>
    <property type="match status" value="1"/>
</dbReference>
<keyword evidence="5 6" id="KW-0472">Membrane</keyword>
<dbReference type="Pfam" id="PF01694">
    <property type="entry name" value="Rhomboid"/>
    <property type="match status" value="1"/>
</dbReference>
<feature type="transmembrane region" description="Helical" evidence="6">
    <location>
        <begin position="325"/>
        <end position="347"/>
    </location>
</feature>
<feature type="transmembrane region" description="Helical" evidence="6">
    <location>
        <begin position="232"/>
        <end position="253"/>
    </location>
</feature>
<evidence type="ECO:0000256" key="3">
    <source>
        <dbReference type="ARBA" id="ARBA00022692"/>
    </source>
</evidence>
<comment type="subcellular location">
    <subcellularLocation>
        <location evidence="1">Membrane</location>
        <topology evidence="1">Multi-pass membrane protein</topology>
    </subcellularLocation>
</comment>
<evidence type="ECO:0000313" key="9">
    <source>
        <dbReference type="Proteomes" id="UP001152799"/>
    </source>
</evidence>
<dbReference type="InterPro" id="IPR035952">
    <property type="entry name" value="Rhomboid-like_sf"/>
</dbReference>
<keyword evidence="9" id="KW-1185">Reference proteome</keyword>
<feature type="transmembrane region" description="Helical" evidence="6">
    <location>
        <begin position="293"/>
        <end position="313"/>
    </location>
</feature>
<proteinExistence type="inferred from homology"/>
<feature type="transmembrane region" description="Helical" evidence="6">
    <location>
        <begin position="259"/>
        <end position="281"/>
    </location>
</feature>
<dbReference type="GO" id="GO:0016020">
    <property type="term" value="C:membrane"/>
    <property type="evidence" value="ECO:0007669"/>
    <property type="project" value="UniProtKB-SubCell"/>
</dbReference>
<evidence type="ECO:0000259" key="7">
    <source>
        <dbReference type="Pfam" id="PF01694"/>
    </source>
</evidence>
<evidence type="ECO:0000256" key="4">
    <source>
        <dbReference type="ARBA" id="ARBA00022989"/>
    </source>
</evidence>
<reference evidence="8" key="1">
    <citation type="submission" date="2022-01" db="EMBL/GenBank/DDBJ databases">
        <authorList>
            <person name="King R."/>
        </authorList>
    </citation>
    <scope>NUCLEOTIDE SEQUENCE</scope>
</reference>
<feature type="domain" description="Peptidase S54 rhomboid" evidence="7">
    <location>
        <begin position="169"/>
        <end position="314"/>
    </location>
</feature>
<dbReference type="Proteomes" id="UP001152799">
    <property type="component" value="Chromosome 6"/>
</dbReference>
<name>A0A9N9MZI8_9CUCU</name>
<feature type="transmembrane region" description="Helical" evidence="6">
    <location>
        <begin position="207"/>
        <end position="225"/>
    </location>
</feature>
<feature type="transmembrane region" description="Helical" evidence="6">
    <location>
        <begin position="174"/>
        <end position="201"/>
    </location>
</feature>
<evidence type="ECO:0000256" key="1">
    <source>
        <dbReference type="ARBA" id="ARBA00004141"/>
    </source>
</evidence>
<evidence type="ECO:0000256" key="2">
    <source>
        <dbReference type="ARBA" id="ARBA00009045"/>
    </source>
</evidence>